<reference evidence="5 6" key="1">
    <citation type="journal article" date="2016" name="Nat. Commun.">
        <title>Thousands of microbial genomes shed light on interconnected biogeochemical processes in an aquifer system.</title>
        <authorList>
            <person name="Anantharaman K."/>
            <person name="Brown C.T."/>
            <person name="Hug L.A."/>
            <person name="Sharon I."/>
            <person name="Castelle C.J."/>
            <person name="Probst A.J."/>
            <person name="Thomas B.C."/>
            <person name="Singh A."/>
            <person name="Wilkins M.J."/>
            <person name="Karaoz U."/>
            <person name="Brodie E.L."/>
            <person name="Williams K.H."/>
            <person name="Hubbard S.S."/>
            <person name="Banfield J.F."/>
        </authorList>
    </citation>
    <scope>NUCLEOTIDE SEQUENCE [LARGE SCALE GENOMIC DNA]</scope>
    <source>
        <strain evidence="6">RIFCSPLOWO2_12_FULL_64_10</strain>
    </source>
</reference>
<dbReference type="PANTHER" id="PTHR11049:SF5">
    <property type="entry name" value="ACYL-COA THIOESTER HYDROLASE YCIA"/>
    <property type="match status" value="1"/>
</dbReference>
<proteinExistence type="inferred from homology"/>
<sequence>MLDRSNPTLRVVLLPRDTNAHGTIFGGVILSHLDIAGAIEARKNTRRRVVTVAMREVEFHAPVFVGDVVSFYSRTERRGRTSVTVKVEVEAERADGSGYVKVTEAEIVYVAIGKDGRPVPLESEP</sequence>
<comment type="similarity">
    <text evidence="1">Belongs to the acyl coenzyme A hydrolase family.</text>
</comment>
<dbReference type="GO" id="GO:0005829">
    <property type="term" value="C:cytosol"/>
    <property type="evidence" value="ECO:0007669"/>
    <property type="project" value="TreeGrafter"/>
</dbReference>
<dbReference type="GO" id="GO:0006637">
    <property type="term" value="P:acyl-CoA metabolic process"/>
    <property type="evidence" value="ECO:0007669"/>
    <property type="project" value="TreeGrafter"/>
</dbReference>
<comment type="caution">
    <text evidence="5">The sequence shown here is derived from an EMBL/GenBank/DDBJ whole genome shotgun (WGS) entry which is preliminary data.</text>
</comment>
<dbReference type="Proteomes" id="UP000178606">
    <property type="component" value="Unassembled WGS sequence"/>
</dbReference>
<dbReference type="PANTHER" id="PTHR11049">
    <property type="entry name" value="ACYL COENZYME A THIOESTER HYDROLASE"/>
    <property type="match status" value="1"/>
</dbReference>
<protein>
    <submittedName>
        <fullName evidence="5">Acyl-CoA thioesterase</fullName>
    </submittedName>
</protein>
<dbReference type="AlphaFoldDB" id="A0A1F6CL77"/>
<dbReference type="InterPro" id="IPR029069">
    <property type="entry name" value="HotDog_dom_sf"/>
</dbReference>
<evidence type="ECO:0000256" key="3">
    <source>
        <dbReference type="PROSITE-ProRule" id="PRU01106"/>
    </source>
</evidence>
<organism evidence="5 6">
    <name type="scientific">Handelsmanbacteria sp. (strain RIFCSPLOWO2_12_FULL_64_10)</name>
    <dbReference type="NCBI Taxonomy" id="1817868"/>
    <lineage>
        <taxon>Bacteria</taxon>
        <taxon>Candidatus Handelsmaniibacteriota</taxon>
    </lineage>
</organism>
<gene>
    <name evidence="5" type="ORF">A3F84_23230</name>
</gene>
<dbReference type="CDD" id="cd03442">
    <property type="entry name" value="BFIT_BACH"/>
    <property type="match status" value="1"/>
</dbReference>
<dbReference type="SUPFAM" id="SSF54637">
    <property type="entry name" value="Thioesterase/thiol ester dehydrase-isomerase"/>
    <property type="match status" value="1"/>
</dbReference>
<name>A0A1F6CL77_HANXR</name>
<dbReference type="PROSITE" id="PS51770">
    <property type="entry name" value="HOTDOG_ACOT"/>
    <property type="match status" value="1"/>
</dbReference>
<dbReference type="InterPro" id="IPR033120">
    <property type="entry name" value="HOTDOG_ACOT"/>
</dbReference>
<accession>A0A1F6CL77</accession>
<evidence type="ECO:0000313" key="6">
    <source>
        <dbReference type="Proteomes" id="UP000178606"/>
    </source>
</evidence>
<dbReference type="Pfam" id="PF03061">
    <property type="entry name" value="4HBT"/>
    <property type="match status" value="1"/>
</dbReference>
<evidence type="ECO:0000256" key="2">
    <source>
        <dbReference type="ARBA" id="ARBA00022801"/>
    </source>
</evidence>
<keyword evidence="2 3" id="KW-0378">Hydrolase</keyword>
<evidence type="ECO:0000313" key="5">
    <source>
        <dbReference type="EMBL" id="OGG49787.1"/>
    </source>
</evidence>
<dbReference type="GO" id="GO:0009062">
    <property type="term" value="P:fatty acid catabolic process"/>
    <property type="evidence" value="ECO:0007669"/>
    <property type="project" value="TreeGrafter"/>
</dbReference>
<evidence type="ECO:0000259" key="4">
    <source>
        <dbReference type="PROSITE" id="PS51770"/>
    </source>
</evidence>
<dbReference type="InterPro" id="IPR006683">
    <property type="entry name" value="Thioestr_dom"/>
</dbReference>
<dbReference type="EMBL" id="MFKF01000223">
    <property type="protein sequence ID" value="OGG49787.1"/>
    <property type="molecule type" value="Genomic_DNA"/>
</dbReference>
<dbReference type="GO" id="GO:0052816">
    <property type="term" value="F:long-chain fatty acyl-CoA hydrolase activity"/>
    <property type="evidence" value="ECO:0007669"/>
    <property type="project" value="TreeGrafter"/>
</dbReference>
<evidence type="ECO:0000256" key="1">
    <source>
        <dbReference type="ARBA" id="ARBA00010458"/>
    </source>
</evidence>
<dbReference type="Gene3D" id="3.10.129.10">
    <property type="entry name" value="Hotdog Thioesterase"/>
    <property type="match status" value="1"/>
</dbReference>
<feature type="domain" description="HotDog ACOT-type" evidence="4">
    <location>
        <begin position="3"/>
        <end position="115"/>
    </location>
</feature>
<dbReference type="InterPro" id="IPR040170">
    <property type="entry name" value="Cytosol_ACT"/>
</dbReference>